<proteinExistence type="predicted"/>
<feature type="compositionally biased region" description="Basic and acidic residues" evidence="1">
    <location>
        <begin position="523"/>
        <end position="587"/>
    </location>
</feature>
<accession>A0A9P3FLT5</accession>
<name>A0A9P3FLT5_9PEZI</name>
<reference evidence="2 3" key="1">
    <citation type="submission" date="2021-01" db="EMBL/GenBank/DDBJ databases">
        <title>Cercospora kikuchii MAFF 305040 whole genome shotgun sequence.</title>
        <authorList>
            <person name="Kashiwa T."/>
            <person name="Suzuki T."/>
        </authorList>
    </citation>
    <scope>NUCLEOTIDE SEQUENCE [LARGE SCALE GENOMIC DNA]</scope>
    <source>
        <strain evidence="2 3">MAFF 305040</strain>
    </source>
</reference>
<evidence type="ECO:0000256" key="1">
    <source>
        <dbReference type="SAM" id="MobiDB-lite"/>
    </source>
</evidence>
<dbReference type="Proteomes" id="UP000825890">
    <property type="component" value="Unassembled WGS sequence"/>
</dbReference>
<sequence length="593" mass="67167">MTEDDAIPPVRGLAARGGFASTSDMVKYVAQTVADRAIERGVLRKGFKPDPKDIAWVKELSPETIYSVEWQEAWLSVIMNTQSFALVECNSMSAGAAKLLADEKNLPRLHDLDGQYVQPKGQNGELLVDAYGKPLDCKASNDFAHNKMRVEQGGVGMFVRVVKFENMREFGDMTDKVFATSAFGPAICKCYTGVVSSIDDEGYEVNLFETVGGRGYDGISRQRWHFYASVAAEGDDWPANAYKNAAPGRSPKVLFTRGFGSKANGLLNLVSVHKPFSEIMALGRGRFTNESLVRFIDMMRESSPWRVGDHLTSVRAAEAAAYRARGQPRPFKYFRFLNGYLEALDSRRARQDPRAPADDVVVKPHDTFRRESICQLWNSGGCERKHSCPWQDLHICLKCGGTHREFECTAKRTLMRSEELDRSKRSREGEMRRVRVAHDQATTNMPPRRNGTDNRFVPFVPESTNFAGVRLTETETSRSRPRNVAGLASVRSGNTRAGEYNQELERVDRNLANTQMRGQKRSGSYDRRSPDPQPEPKRAKGDRWRPAQSDSARRGHRNDWDERDPPRRQNERPAIDFRDRGRADFEQFSRTYK</sequence>
<dbReference type="OrthoDB" id="10598435at2759"/>
<gene>
    <name evidence="2" type="ORF">CKM354_001232600</name>
</gene>
<evidence type="ECO:0000313" key="2">
    <source>
        <dbReference type="EMBL" id="GIZ49294.1"/>
    </source>
</evidence>
<dbReference type="GeneID" id="68297901"/>
<keyword evidence="3" id="KW-1185">Reference proteome</keyword>
<dbReference type="AlphaFoldDB" id="A0A9P3FLT5"/>
<comment type="caution">
    <text evidence="2">The sequence shown here is derived from an EMBL/GenBank/DDBJ whole genome shotgun (WGS) entry which is preliminary data.</text>
</comment>
<evidence type="ECO:0000313" key="3">
    <source>
        <dbReference type="Proteomes" id="UP000825890"/>
    </source>
</evidence>
<dbReference type="RefSeq" id="XP_044663781.1">
    <property type="nucleotide sequence ID" value="XM_044807846.1"/>
</dbReference>
<feature type="region of interest" description="Disordered" evidence="1">
    <location>
        <begin position="468"/>
        <end position="593"/>
    </location>
</feature>
<dbReference type="EMBL" id="BOLY01000009">
    <property type="protein sequence ID" value="GIZ49294.1"/>
    <property type="molecule type" value="Genomic_DNA"/>
</dbReference>
<organism evidence="2 3">
    <name type="scientific">Cercospora kikuchii</name>
    <dbReference type="NCBI Taxonomy" id="84275"/>
    <lineage>
        <taxon>Eukaryota</taxon>
        <taxon>Fungi</taxon>
        <taxon>Dikarya</taxon>
        <taxon>Ascomycota</taxon>
        <taxon>Pezizomycotina</taxon>
        <taxon>Dothideomycetes</taxon>
        <taxon>Dothideomycetidae</taxon>
        <taxon>Mycosphaerellales</taxon>
        <taxon>Mycosphaerellaceae</taxon>
        <taxon>Cercospora</taxon>
    </lineage>
</organism>
<protein>
    <submittedName>
        <fullName evidence="2">Uncharacterized protein</fullName>
    </submittedName>
</protein>